<reference evidence="1" key="1">
    <citation type="submission" date="2014-11" db="EMBL/GenBank/DDBJ databases">
        <authorList>
            <person name="Amaro Gonzalez C."/>
        </authorList>
    </citation>
    <scope>NUCLEOTIDE SEQUENCE</scope>
</reference>
<reference evidence="1" key="2">
    <citation type="journal article" date="2015" name="Fish Shellfish Immunol.">
        <title>Early steps in the European eel (Anguilla anguilla)-Vibrio vulnificus interaction in the gills: Role of the RtxA13 toxin.</title>
        <authorList>
            <person name="Callol A."/>
            <person name="Pajuelo D."/>
            <person name="Ebbesson L."/>
            <person name="Teles M."/>
            <person name="MacKenzie S."/>
            <person name="Amaro C."/>
        </authorList>
    </citation>
    <scope>NUCLEOTIDE SEQUENCE</scope>
</reference>
<dbReference type="AlphaFoldDB" id="A0A0E9W5J7"/>
<dbReference type="EMBL" id="GBXM01022928">
    <property type="protein sequence ID" value="JAH85649.1"/>
    <property type="molecule type" value="Transcribed_RNA"/>
</dbReference>
<sequence length="53" mass="6116">MDITGFAYITLFYCLCLKARTEACIKLFFRFSAPPVWNELQKRALLGSDARII</sequence>
<name>A0A0E9W5J7_ANGAN</name>
<accession>A0A0E9W5J7</accession>
<protein>
    <submittedName>
        <fullName evidence="1">Uncharacterized protein</fullName>
    </submittedName>
</protein>
<organism evidence="1">
    <name type="scientific">Anguilla anguilla</name>
    <name type="common">European freshwater eel</name>
    <name type="synonym">Muraena anguilla</name>
    <dbReference type="NCBI Taxonomy" id="7936"/>
    <lineage>
        <taxon>Eukaryota</taxon>
        <taxon>Metazoa</taxon>
        <taxon>Chordata</taxon>
        <taxon>Craniata</taxon>
        <taxon>Vertebrata</taxon>
        <taxon>Euteleostomi</taxon>
        <taxon>Actinopterygii</taxon>
        <taxon>Neopterygii</taxon>
        <taxon>Teleostei</taxon>
        <taxon>Anguilliformes</taxon>
        <taxon>Anguillidae</taxon>
        <taxon>Anguilla</taxon>
    </lineage>
</organism>
<proteinExistence type="predicted"/>
<evidence type="ECO:0000313" key="1">
    <source>
        <dbReference type="EMBL" id="JAH85649.1"/>
    </source>
</evidence>